<dbReference type="GO" id="GO:0008233">
    <property type="term" value="F:peptidase activity"/>
    <property type="evidence" value="ECO:0007669"/>
    <property type="project" value="UniProtKB-KW"/>
</dbReference>
<dbReference type="AlphaFoldDB" id="A0A4Q8Y0J5"/>
<dbReference type="Proteomes" id="UP000293652">
    <property type="component" value="Unassembled WGS sequence"/>
</dbReference>
<dbReference type="EMBL" id="SIPC01000001">
    <property type="protein sequence ID" value="TAX72809.1"/>
    <property type="molecule type" value="Genomic_DNA"/>
</dbReference>
<keyword evidence="1" id="KW-0378">Hydrolase</keyword>
<dbReference type="SUPFAM" id="SSF50494">
    <property type="entry name" value="Trypsin-like serine proteases"/>
    <property type="match status" value="1"/>
</dbReference>
<sequence>MFPVNPDLRTINEDGLFIVQDEKLTSTILPLYSFSADDPNARPDGHGTTFRIDPWSRCATAYHVIEDLVTVSRRGEIAAHPERRLVSLELPEVSYGINLVGPENWRGLTELFSIFAKEEQIFADARAKNFCELAVLRLRPNGQITNNAPYLPVRLSGWYPAAGEPVMAFGYADLDLDKKKDGDTRPIEQRLYGSRGRITQIDPADGESSRPWPRIWVEADWPGGMSGGPVFNAAGEVIGLVSSAFNVGERACATFFSGWNVPQHIYGSLDALNPGWFKVVGAFDSEGNLRVVGQGVEEVREMARSENFEVAMVTYNPSDGSYMRPSG</sequence>
<dbReference type="InterPro" id="IPR043504">
    <property type="entry name" value="Peptidase_S1_PA_chymotrypsin"/>
</dbReference>
<reference evidence="1 2" key="1">
    <citation type="submission" date="2019-02" db="EMBL/GenBank/DDBJ databases">
        <title>The genomic architecture of introgression among sibling species of bacteria.</title>
        <authorList>
            <person name="Cavassim M.I.A."/>
            <person name="Moeskjaer S."/>
            <person name="Moslemi C."/>
            <person name="Fields B."/>
            <person name="Bachmann A."/>
            <person name="Vilhjalmsson B."/>
            <person name="Schierup M.H."/>
            <person name="Young J.P.W."/>
            <person name="Andersen S.U."/>
        </authorList>
    </citation>
    <scope>NUCLEOTIDE SEQUENCE [LARGE SCALE GENOMIC DNA]</scope>
    <source>
        <strain evidence="1 2">SM145A</strain>
    </source>
</reference>
<organism evidence="1 2">
    <name type="scientific">Rhizobium leguminosarum</name>
    <dbReference type="NCBI Taxonomy" id="384"/>
    <lineage>
        <taxon>Bacteria</taxon>
        <taxon>Pseudomonadati</taxon>
        <taxon>Pseudomonadota</taxon>
        <taxon>Alphaproteobacteria</taxon>
        <taxon>Hyphomicrobiales</taxon>
        <taxon>Rhizobiaceae</taxon>
        <taxon>Rhizobium/Agrobacterium group</taxon>
        <taxon>Rhizobium</taxon>
    </lineage>
</organism>
<dbReference type="GO" id="GO:0006508">
    <property type="term" value="P:proteolysis"/>
    <property type="evidence" value="ECO:0007669"/>
    <property type="project" value="UniProtKB-KW"/>
</dbReference>
<protein>
    <submittedName>
        <fullName evidence="1">Serine protease</fullName>
    </submittedName>
</protein>
<dbReference type="Pfam" id="PF13365">
    <property type="entry name" value="Trypsin_2"/>
    <property type="match status" value="1"/>
</dbReference>
<name>A0A4Q8Y0J5_RHILE</name>
<evidence type="ECO:0000313" key="1">
    <source>
        <dbReference type="EMBL" id="TAX72809.1"/>
    </source>
</evidence>
<gene>
    <name evidence="1" type="ORF">ELI03_14155</name>
</gene>
<evidence type="ECO:0000313" key="2">
    <source>
        <dbReference type="Proteomes" id="UP000293652"/>
    </source>
</evidence>
<proteinExistence type="predicted"/>
<comment type="caution">
    <text evidence="1">The sequence shown here is derived from an EMBL/GenBank/DDBJ whole genome shotgun (WGS) entry which is preliminary data.</text>
</comment>
<keyword evidence="1" id="KW-0645">Protease</keyword>
<dbReference type="InterPro" id="IPR009003">
    <property type="entry name" value="Peptidase_S1_PA"/>
</dbReference>
<dbReference type="RefSeq" id="WP_130750013.1">
    <property type="nucleotide sequence ID" value="NZ_SIPC01000001.1"/>
</dbReference>
<dbReference type="Gene3D" id="2.40.10.10">
    <property type="entry name" value="Trypsin-like serine proteases"/>
    <property type="match status" value="1"/>
</dbReference>
<accession>A0A4Q8Y0J5</accession>